<reference evidence="2 3" key="1">
    <citation type="journal article" date="2017" name="Front. Microbiol.">
        <title>Labilibaculum manganireducens gen. nov., sp. nov. and Labilibaculum filiforme sp. nov., Novel Bacteroidetes Isolated from Subsurface Sediments of the Baltic Sea.</title>
        <authorList>
            <person name="Vandieken V."/>
            <person name="Marshall I.P."/>
            <person name="Niemann H."/>
            <person name="Engelen B."/>
            <person name="Cypionka H."/>
        </authorList>
    </citation>
    <scope>NUCLEOTIDE SEQUENCE [LARGE SCALE GENOMIC DNA]</scope>
    <source>
        <strain evidence="2 3">59.10-2M</strain>
    </source>
</reference>
<dbReference type="Proteomes" id="UP000233618">
    <property type="component" value="Unassembled WGS sequence"/>
</dbReference>
<sequence length="342" mass="40077">MANVIIQIHGLGNKPPKDLLERWWERAMIEGLKNNNYKTDLPKHEMVYWADILHDKPLNQFEKDKESPYYLDEIYAKPSKELLPENHDTRKKIIGFLNRQLNRIFLNEDFSLNYSFITDSILSNYFTDLETYYKEETTVEAASTTKIKDLIRERLLKVLEKYQKDNIMLIAHSMGSIVAFDVLTFLADQIKIHTLISIGSPLGLPIVVSKIAAEQRQKLNGQSFMITPEGVKNNWYNFSDILDKVALNYELADDFSENKFGVKPVDFLVVNNYEINGVANPHKSYGYLRTPEFSKILNGFILSERLTFKEKLVGRTNKYFKITKLKFSIQKRKVRSWFRRKR</sequence>
<dbReference type="InterPro" id="IPR012908">
    <property type="entry name" value="PGAP1-ab_dom-like"/>
</dbReference>
<dbReference type="RefSeq" id="WP_101308120.1">
    <property type="nucleotide sequence ID" value="NZ_MVDE01000002.1"/>
</dbReference>
<proteinExistence type="predicted"/>
<dbReference type="SUPFAM" id="SSF53474">
    <property type="entry name" value="alpha/beta-Hydrolases"/>
    <property type="match status" value="1"/>
</dbReference>
<dbReference type="Pfam" id="PF07819">
    <property type="entry name" value="PGAP1"/>
    <property type="match status" value="1"/>
</dbReference>
<dbReference type="Gene3D" id="3.40.50.1820">
    <property type="entry name" value="alpha/beta hydrolase"/>
    <property type="match status" value="1"/>
</dbReference>
<dbReference type="InterPro" id="IPR029058">
    <property type="entry name" value="AB_hydrolase_fold"/>
</dbReference>
<keyword evidence="3" id="KW-1185">Reference proteome</keyword>
<gene>
    <name evidence="2" type="ORF">BZG01_01815</name>
</gene>
<evidence type="ECO:0000313" key="3">
    <source>
        <dbReference type="Proteomes" id="UP000233618"/>
    </source>
</evidence>
<evidence type="ECO:0000313" key="2">
    <source>
        <dbReference type="EMBL" id="PKQ69065.1"/>
    </source>
</evidence>
<dbReference type="GO" id="GO:0016788">
    <property type="term" value="F:hydrolase activity, acting on ester bonds"/>
    <property type="evidence" value="ECO:0007669"/>
    <property type="project" value="InterPro"/>
</dbReference>
<dbReference type="AlphaFoldDB" id="A0A2N3IFI7"/>
<feature type="domain" description="GPI inositol-deacylase PGAP1-like alpha/beta" evidence="1">
    <location>
        <begin position="148"/>
        <end position="208"/>
    </location>
</feature>
<dbReference type="EMBL" id="MVDE01000002">
    <property type="protein sequence ID" value="PKQ69065.1"/>
    <property type="molecule type" value="Genomic_DNA"/>
</dbReference>
<name>A0A2N3IFI7_9BACT</name>
<organism evidence="2 3">
    <name type="scientific">Labilibaculum manganireducens</name>
    <dbReference type="NCBI Taxonomy" id="1940525"/>
    <lineage>
        <taxon>Bacteria</taxon>
        <taxon>Pseudomonadati</taxon>
        <taxon>Bacteroidota</taxon>
        <taxon>Bacteroidia</taxon>
        <taxon>Marinilabiliales</taxon>
        <taxon>Marinifilaceae</taxon>
        <taxon>Labilibaculum</taxon>
    </lineage>
</organism>
<protein>
    <recommendedName>
        <fullName evidence="1">GPI inositol-deacylase PGAP1-like alpha/beta domain-containing protein</fullName>
    </recommendedName>
</protein>
<evidence type="ECO:0000259" key="1">
    <source>
        <dbReference type="Pfam" id="PF07819"/>
    </source>
</evidence>
<accession>A0A2N3IFI7</accession>
<comment type="caution">
    <text evidence="2">The sequence shown here is derived from an EMBL/GenBank/DDBJ whole genome shotgun (WGS) entry which is preliminary data.</text>
</comment>